<protein>
    <submittedName>
        <fullName evidence="2">Uncharacterized protein</fullName>
    </submittedName>
</protein>
<dbReference type="RefSeq" id="WP_379885972.1">
    <property type="nucleotide sequence ID" value="NZ_JBHSDI010000008.1"/>
</dbReference>
<name>A0ABV8QDT4_9GAMM</name>
<keyword evidence="1" id="KW-0472">Membrane</keyword>
<evidence type="ECO:0000256" key="1">
    <source>
        <dbReference type="SAM" id="Phobius"/>
    </source>
</evidence>
<gene>
    <name evidence="2" type="ORF">ACFOZ5_05290</name>
</gene>
<dbReference type="Proteomes" id="UP001595798">
    <property type="component" value="Unassembled WGS sequence"/>
</dbReference>
<organism evidence="2 3">
    <name type="scientific">Marinobacter lacisalsi</name>
    <dbReference type="NCBI Taxonomy" id="475979"/>
    <lineage>
        <taxon>Bacteria</taxon>
        <taxon>Pseudomonadati</taxon>
        <taxon>Pseudomonadota</taxon>
        <taxon>Gammaproteobacteria</taxon>
        <taxon>Pseudomonadales</taxon>
        <taxon>Marinobacteraceae</taxon>
        <taxon>Marinobacter</taxon>
    </lineage>
</organism>
<comment type="caution">
    <text evidence="2">The sequence shown here is derived from an EMBL/GenBank/DDBJ whole genome shotgun (WGS) entry which is preliminary data.</text>
</comment>
<keyword evidence="1" id="KW-1133">Transmembrane helix</keyword>
<evidence type="ECO:0000313" key="2">
    <source>
        <dbReference type="EMBL" id="MFC4258450.1"/>
    </source>
</evidence>
<proteinExistence type="predicted"/>
<accession>A0ABV8QDT4</accession>
<dbReference type="EMBL" id="JBHSDI010000008">
    <property type="protein sequence ID" value="MFC4258450.1"/>
    <property type="molecule type" value="Genomic_DNA"/>
</dbReference>
<evidence type="ECO:0000313" key="3">
    <source>
        <dbReference type="Proteomes" id="UP001595798"/>
    </source>
</evidence>
<keyword evidence="1" id="KW-0812">Transmembrane</keyword>
<feature type="transmembrane region" description="Helical" evidence="1">
    <location>
        <begin position="47"/>
        <end position="73"/>
    </location>
</feature>
<keyword evidence="3" id="KW-1185">Reference proteome</keyword>
<sequence length="186" mass="21053">MKAALTRLLSLTFAIAILAFVLVNMTRALTVQWELADGDTWIFLRNLVIGITTPIAIWIGIITVAGIIGSAILRRQQARLARKYPDYTHSKTFPDQDRPAVGVGTDTLFLFRDTLPDTVPLAGLTELEFGWEKQRPWMAARYQDGNGYRYWLTEEVQDRDWGAVVDFLVQEGVPASMAQNRSHRFP</sequence>
<reference evidence="3" key="1">
    <citation type="journal article" date="2019" name="Int. J. Syst. Evol. Microbiol.">
        <title>The Global Catalogue of Microorganisms (GCM) 10K type strain sequencing project: providing services to taxonomists for standard genome sequencing and annotation.</title>
        <authorList>
            <consortium name="The Broad Institute Genomics Platform"/>
            <consortium name="The Broad Institute Genome Sequencing Center for Infectious Disease"/>
            <person name="Wu L."/>
            <person name="Ma J."/>
        </authorList>
    </citation>
    <scope>NUCLEOTIDE SEQUENCE [LARGE SCALE GENOMIC DNA]</scope>
    <source>
        <strain evidence="3">CECT 7297</strain>
    </source>
</reference>